<dbReference type="EMBL" id="JADCUA010000015">
    <property type="protein sequence ID" value="KAH9834442.1"/>
    <property type="molecule type" value="Genomic_DNA"/>
</dbReference>
<evidence type="ECO:0000313" key="2">
    <source>
        <dbReference type="Proteomes" id="UP000814176"/>
    </source>
</evidence>
<comment type="caution">
    <text evidence="1">The sequence shown here is derived from an EMBL/GenBank/DDBJ whole genome shotgun (WGS) entry which is preliminary data.</text>
</comment>
<dbReference type="Proteomes" id="UP000814176">
    <property type="component" value="Unassembled WGS sequence"/>
</dbReference>
<sequence>MSADSCTSRQPVAVSAMWNALREVRDDALTRPDWEPELRAAAIALIQSLGHVRCVGGSTRWIRIGAGHRVPVQNRLRYRTRMLPVTHLRSLQTTAPHLAPSWKSGTLSADLAPEPIGAVTLSSLRHGVLLRVTDTRERSEVALNNTVISQRPAPVRLHTTDALREEARDRWKLPLAICWLKENMLDLVVARESDLSAGLAEAIVLRVHPVEAV</sequence>
<name>A0ABQ8KAA6_9APHY</name>
<keyword evidence="2" id="KW-1185">Reference proteome</keyword>
<reference evidence="1 2" key="1">
    <citation type="journal article" date="2021" name="Environ. Microbiol.">
        <title>Gene family expansions and transcriptome signatures uncover fungal adaptations to wood decay.</title>
        <authorList>
            <person name="Hage H."/>
            <person name="Miyauchi S."/>
            <person name="Viragh M."/>
            <person name="Drula E."/>
            <person name="Min B."/>
            <person name="Chaduli D."/>
            <person name="Navarro D."/>
            <person name="Favel A."/>
            <person name="Norest M."/>
            <person name="Lesage-Meessen L."/>
            <person name="Balint B."/>
            <person name="Merenyi Z."/>
            <person name="de Eugenio L."/>
            <person name="Morin E."/>
            <person name="Martinez A.T."/>
            <person name="Baldrian P."/>
            <person name="Stursova M."/>
            <person name="Martinez M.J."/>
            <person name="Novotny C."/>
            <person name="Magnuson J.K."/>
            <person name="Spatafora J.W."/>
            <person name="Maurice S."/>
            <person name="Pangilinan J."/>
            <person name="Andreopoulos W."/>
            <person name="LaButti K."/>
            <person name="Hundley H."/>
            <person name="Na H."/>
            <person name="Kuo A."/>
            <person name="Barry K."/>
            <person name="Lipzen A."/>
            <person name="Henrissat B."/>
            <person name="Riley R."/>
            <person name="Ahrendt S."/>
            <person name="Nagy L.G."/>
            <person name="Grigoriev I.V."/>
            <person name="Martin F."/>
            <person name="Rosso M.N."/>
        </authorList>
    </citation>
    <scope>NUCLEOTIDE SEQUENCE [LARGE SCALE GENOMIC DNA]</scope>
    <source>
        <strain evidence="1 2">CIRM-BRFM 1785</strain>
    </source>
</reference>
<protein>
    <submittedName>
        <fullName evidence="1">Uncharacterized protein</fullName>
    </submittedName>
</protein>
<accession>A0ABQ8KAA6</accession>
<evidence type="ECO:0000313" key="1">
    <source>
        <dbReference type="EMBL" id="KAH9834442.1"/>
    </source>
</evidence>
<organism evidence="1 2">
    <name type="scientific">Rhodofomes roseus</name>
    <dbReference type="NCBI Taxonomy" id="34475"/>
    <lineage>
        <taxon>Eukaryota</taxon>
        <taxon>Fungi</taxon>
        <taxon>Dikarya</taxon>
        <taxon>Basidiomycota</taxon>
        <taxon>Agaricomycotina</taxon>
        <taxon>Agaricomycetes</taxon>
        <taxon>Polyporales</taxon>
        <taxon>Rhodofomes</taxon>
    </lineage>
</organism>
<gene>
    <name evidence="1" type="ORF">C8Q71DRAFT_725031</name>
</gene>
<proteinExistence type="predicted"/>
<dbReference type="GeneID" id="72002398"/>
<dbReference type="RefSeq" id="XP_047776973.1">
    <property type="nucleotide sequence ID" value="XM_047921666.1"/>
</dbReference>